<accession>A0A397HN30</accession>
<evidence type="ECO:0000256" key="1">
    <source>
        <dbReference type="SAM" id="MobiDB-lite"/>
    </source>
</evidence>
<organism evidence="3 4">
    <name type="scientific">Aspergillus turcosus</name>
    <dbReference type="NCBI Taxonomy" id="1245748"/>
    <lineage>
        <taxon>Eukaryota</taxon>
        <taxon>Fungi</taxon>
        <taxon>Dikarya</taxon>
        <taxon>Ascomycota</taxon>
        <taxon>Pezizomycotina</taxon>
        <taxon>Eurotiomycetes</taxon>
        <taxon>Eurotiomycetidae</taxon>
        <taxon>Eurotiales</taxon>
        <taxon>Aspergillaceae</taxon>
        <taxon>Aspergillus</taxon>
        <taxon>Aspergillus subgen. Fumigati</taxon>
    </lineage>
</organism>
<dbReference type="InterPro" id="IPR053206">
    <property type="entry name" value="Dimeric_xanthone_biosynth"/>
</dbReference>
<feature type="region of interest" description="Disordered" evidence="1">
    <location>
        <begin position="1"/>
        <end position="31"/>
    </location>
</feature>
<name>A0A397HN30_9EURO</name>
<protein>
    <recommendedName>
        <fullName evidence="2">Hemerythrin-like domain-containing protein</fullName>
    </recommendedName>
</protein>
<comment type="caution">
    <text evidence="3">The sequence shown here is derived from an EMBL/GenBank/DDBJ whole genome shotgun (WGS) entry which is preliminary data.</text>
</comment>
<dbReference type="Proteomes" id="UP000215289">
    <property type="component" value="Unassembled WGS sequence"/>
</dbReference>
<evidence type="ECO:0000313" key="4">
    <source>
        <dbReference type="Proteomes" id="UP000215289"/>
    </source>
</evidence>
<dbReference type="OrthoDB" id="10044044at2759"/>
<dbReference type="Gene3D" id="1.20.120.520">
    <property type="entry name" value="nmb1532 protein domain like"/>
    <property type="match status" value="1"/>
</dbReference>
<proteinExistence type="predicted"/>
<dbReference type="CDD" id="cd12108">
    <property type="entry name" value="Hr-like"/>
    <property type="match status" value="1"/>
</dbReference>
<feature type="domain" description="Hemerythrin-like" evidence="2">
    <location>
        <begin position="38"/>
        <end position="164"/>
    </location>
</feature>
<dbReference type="Pfam" id="PF01814">
    <property type="entry name" value="Hemerythrin"/>
    <property type="match status" value="1"/>
</dbReference>
<dbReference type="AlphaFoldDB" id="A0A397HN30"/>
<dbReference type="PANTHER" id="PTHR38048:SF1">
    <property type="entry name" value="HEMERYTHRIN-LIKE DOMAIN-CONTAINING PROTEIN"/>
    <property type="match status" value="1"/>
</dbReference>
<reference evidence="3 4" key="1">
    <citation type="submission" date="2018-08" db="EMBL/GenBank/DDBJ databases">
        <title>Draft genome sequences of two Aspergillus turcosus clinical strains isolated from bronchoalveolar lavage fluid: one azole-susceptible and the other azole-resistant.</title>
        <authorList>
            <person name="Parent-Michaud M."/>
            <person name="Dufresne P.J."/>
            <person name="Fournier E."/>
            <person name="Martineau C."/>
            <person name="Moreira S."/>
            <person name="Perkins V."/>
            <person name="De Repentigny L."/>
            <person name="Dufresne S.F."/>
        </authorList>
    </citation>
    <scope>NUCLEOTIDE SEQUENCE [LARGE SCALE GENOMIC DNA]</scope>
    <source>
        <strain evidence="3">HMR AF 1038</strain>
    </source>
</reference>
<evidence type="ECO:0000313" key="3">
    <source>
        <dbReference type="EMBL" id="RLM01726.1"/>
    </source>
</evidence>
<dbReference type="InterPro" id="IPR012312">
    <property type="entry name" value="Hemerythrin-like"/>
</dbReference>
<keyword evidence="4" id="KW-1185">Reference proteome</keyword>
<sequence>MSPKKDQASPASSSQPDGNNEPLPPLSPKDFRTYNRMAEKMDYYHNHFRQMWNQLQDACTSTGKRPGGLSPRQLITTGLTFCSQLDLHHSIEEEHIFPTLARRMPEFRRELSLVSQHRQIHKGLEKLEEYLTKCRSGEVDLQREEMKMHMDAFGEVLWTHLDDEVKALGAENMRRYWNLQEMGRMPF</sequence>
<dbReference type="PANTHER" id="PTHR38048">
    <property type="entry name" value="EXPRESSED PROTEIN"/>
    <property type="match status" value="1"/>
</dbReference>
<evidence type="ECO:0000259" key="2">
    <source>
        <dbReference type="Pfam" id="PF01814"/>
    </source>
</evidence>
<dbReference type="STRING" id="1245748.A0A397HN30"/>
<gene>
    <name evidence="3" type="ORF">CFD26_109114</name>
</gene>
<feature type="compositionally biased region" description="Polar residues" evidence="1">
    <location>
        <begin position="9"/>
        <end position="18"/>
    </location>
</feature>
<dbReference type="EMBL" id="NIDN02000003">
    <property type="protein sequence ID" value="RLM01726.1"/>
    <property type="molecule type" value="Genomic_DNA"/>
</dbReference>